<accession>A0ABN1MJR1</accession>
<dbReference type="EC" id="5.4.99.12" evidence="4"/>
<reference evidence="6 7" key="1">
    <citation type="journal article" date="2019" name="Int. J. Syst. Evol. Microbiol.">
        <title>The Global Catalogue of Microorganisms (GCM) 10K type strain sequencing project: providing services to taxonomists for standard genome sequencing and annotation.</title>
        <authorList>
            <consortium name="The Broad Institute Genomics Platform"/>
            <consortium name="The Broad Institute Genome Sequencing Center for Infectious Disease"/>
            <person name="Wu L."/>
            <person name="Ma J."/>
        </authorList>
    </citation>
    <scope>NUCLEOTIDE SEQUENCE [LARGE SCALE GENOMIC DNA]</scope>
    <source>
        <strain evidence="6 7">JCM 16082</strain>
    </source>
</reference>
<dbReference type="Gene3D" id="3.30.70.660">
    <property type="entry name" value="Pseudouridine synthase I, catalytic domain, C-terminal subdomain"/>
    <property type="match status" value="1"/>
</dbReference>
<evidence type="ECO:0000256" key="2">
    <source>
        <dbReference type="ARBA" id="ARBA00022694"/>
    </source>
</evidence>
<keyword evidence="3 4" id="KW-0413">Isomerase</keyword>
<dbReference type="InterPro" id="IPR020094">
    <property type="entry name" value="TruA/RsuA/RluB/E/F_N"/>
</dbReference>
<organism evidence="6 7">
    <name type="scientific">Gangjinia marincola</name>
    <dbReference type="NCBI Taxonomy" id="578463"/>
    <lineage>
        <taxon>Bacteria</taxon>
        <taxon>Pseudomonadati</taxon>
        <taxon>Bacteroidota</taxon>
        <taxon>Flavobacteriia</taxon>
        <taxon>Flavobacteriales</taxon>
        <taxon>Flavobacteriaceae</taxon>
        <taxon>Gangjinia</taxon>
    </lineage>
</organism>
<dbReference type="PIRSF" id="PIRSF001430">
    <property type="entry name" value="tRNA_psdUrid_synth"/>
    <property type="match status" value="1"/>
</dbReference>
<evidence type="ECO:0000313" key="7">
    <source>
        <dbReference type="Proteomes" id="UP001500507"/>
    </source>
</evidence>
<dbReference type="Proteomes" id="UP001500507">
    <property type="component" value="Unassembled WGS sequence"/>
</dbReference>
<comment type="similarity">
    <text evidence="1 4">Belongs to the tRNA pseudouridine synthase TruA family.</text>
</comment>
<proteinExistence type="inferred from homology"/>
<dbReference type="InterPro" id="IPR020097">
    <property type="entry name" value="PsdUridine_synth_TruA_a/b_dom"/>
</dbReference>
<dbReference type="InterPro" id="IPR020095">
    <property type="entry name" value="PsdUridine_synth_TruA_C"/>
</dbReference>
<evidence type="ECO:0000256" key="1">
    <source>
        <dbReference type="ARBA" id="ARBA00009375"/>
    </source>
</evidence>
<comment type="caution">
    <text evidence="6">The sequence shown here is derived from an EMBL/GenBank/DDBJ whole genome shotgun (WGS) entry which is preliminary data.</text>
</comment>
<keyword evidence="7" id="KW-1185">Reference proteome</keyword>
<dbReference type="Pfam" id="PF01416">
    <property type="entry name" value="PseudoU_synth_1"/>
    <property type="match status" value="1"/>
</dbReference>
<evidence type="ECO:0000256" key="4">
    <source>
        <dbReference type="RuleBase" id="RU003792"/>
    </source>
</evidence>
<dbReference type="PANTHER" id="PTHR11142">
    <property type="entry name" value="PSEUDOURIDYLATE SYNTHASE"/>
    <property type="match status" value="1"/>
</dbReference>
<evidence type="ECO:0000259" key="5">
    <source>
        <dbReference type="Pfam" id="PF01416"/>
    </source>
</evidence>
<evidence type="ECO:0000313" key="6">
    <source>
        <dbReference type="EMBL" id="GAA0873450.1"/>
    </source>
</evidence>
<keyword evidence="2 4" id="KW-0819">tRNA processing</keyword>
<dbReference type="Gene3D" id="3.30.70.580">
    <property type="entry name" value="Pseudouridine synthase I, catalytic domain, N-terminal subdomain"/>
    <property type="match status" value="1"/>
</dbReference>
<dbReference type="CDD" id="cd02570">
    <property type="entry name" value="PseudoU_synth_EcTruA"/>
    <property type="match status" value="1"/>
</dbReference>
<gene>
    <name evidence="6" type="primary">truA_2</name>
    <name evidence="6" type="ORF">GCM10009117_25970</name>
</gene>
<dbReference type="PANTHER" id="PTHR11142:SF0">
    <property type="entry name" value="TRNA PSEUDOURIDINE SYNTHASE-LIKE 1"/>
    <property type="match status" value="1"/>
</dbReference>
<feature type="domain" description="Pseudouridine synthase I TruA alpha/beta" evidence="5">
    <location>
        <begin position="120"/>
        <end position="214"/>
    </location>
</feature>
<dbReference type="InterPro" id="IPR001406">
    <property type="entry name" value="PsdUridine_synth_TruA"/>
</dbReference>
<evidence type="ECO:0000256" key="3">
    <source>
        <dbReference type="ARBA" id="ARBA00023235"/>
    </source>
</evidence>
<dbReference type="InterPro" id="IPR020103">
    <property type="entry name" value="PsdUridine_synth_cat_dom_sf"/>
</dbReference>
<protein>
    <recommendedName>
        <fullName evidence="4">tRNA pseudouridine synthase</fullName>
        <ecNumber evidence="4">5.4.99.12</ecNumber>
    </recommendedName>
</protein>
<comment type="catalytic activity">
    <reaction evidence="4">
        <text>uridine(38/39/40) in tRNA = pseudouridine(38/39/40) in tRNA</text>
        <dbReference type="Rhea" id="RHEA:22376"/>
        <dbReference type="Rhea" id="RHEA-COMP:10085"/>
        <dbReference type="Rhea" id="RHEA-COMP:10087"/>
        <dbReference type="ChEBI" id="CHEBI:65314"/>
        <dbReference type="ChEBI" id="CHEBI:65315"/>
        <dbReference type="EC" id="5.4.99.12"/>
    </reaction>
</comment>
<dbReference type="EMBL" id="BAAAFG010000016">
    <property type="protein sequence ID" value="GAA0873450.1"/>
    <property type="molecule type" value="Genomic_DNA"/>
</dbReference>
<dbReference type="NCBIfam" id="TIGR00071">
    <property type="entry name" value="hisT_truA"/>
    <property type="match status" value="1"/>
</dbReference>
<sequence>MLEESFETILGEKVSITGAGRTDTGVHATDYIAHFDTSRTLVEEELVYKLNSLLPKSIAVFDIVPVNDEAHARFDAKARTYEYHINVIKDPFRVNSSWYVRKDLDVKRMNEAAQILPEYTDFKCFSKVKTDVKTYDCTITAAHWEAIDHCLVFTITANRFLRNMVRAIVGTLVNVGTGKTSPDELHQIIKSRNRSQAGSSVPAHGLYLTKIEYPTHLYL</sequence>
<name>A0ABN1MJR1_9FLAO</name>
<dbReference type="SUPFAM" id="SSF55120">
    <property type="entry name" value="Pseudouridine synthase"/>
    <property type="match status" value="1"/>
</dbReference>